<dbReference type="RefSeq" id="WP_007184087.1">
    <property type="nucleotide sequence ID" value="NZ_AKGD01000001.1"/>
</dbReference>
<dbReference type="SUPFAM" id="SSF55729">
    <property type="entry name" value="Acyl-CoA N-acyltransferases (Nat)"/>
    <property type="match status" value="1"/>
</dbReference>
<dbReference type="Pfam" id="PF00583">
    <property type="entry name" value="Acetyltransf_1"/>
    <property type="match status" value="1"/>
</dbReference>
<dbReference type="EMBL" id="AKGD01000001">
    <property type="protein sequence ID" value="EIT70995.1"/>
    <property type="molecule type" value="Genomic_DNA"/>
</dbReference>
<gene>
    <name evidence="2" type="ORF">WQQ_11320</name>
</gene>
<dbReference type="SUPFAM" id="SSF52210">
    <property type="entry name" value="Succinyl-CoA synthetase domains"/>
    <property type="match status" value="2"/>
</dbReference>
<dbReference type="Gene3D" id="3.40.630.30">
    <property type="match status" value="1"/>
</dbReference>
<dbReference type="InterPro" id="IPR032875">
    <property type="entry name" value="Succ_CoA_lig_flav_dom"/>
</dbReference>
<protein>
    <recommendedName>
        <fullName evidence="1">N-acetyltransferase domain-containing protein</fullName>
    </recommendedName>
</protein>
<sequence>MSIQNLEPLLACRRALVIGDPQEPLQVSCLDQLQETARECRIVRSRREIAEAPINGAIAVVFEPRLLDARLVDTLGANGCRGVLWISNETIAPELLQASRPHRLRFIGPRTAGHLHSSGIRAGAFPTDVHTGGLALITQSGSIATAAIDWAVGRGIGFSWAVTTGAEADADIADFLDLAALDPRTRAVILQVGRLRSARKFMSAARACARLKPVVVLQSRVGGYADLSGPDPVRSAAFARAGLVECQTLDGLFDALTAMARLPTSSEARVLVLGNGAGMCALGVDAVLRHGLTRARCDDSLRERMRKLVPRVRFPDGAVDLGTTTPEQLIEMLRLLLGDAAIDYLLLVQSPSLAEAHEPYVDALIDANLGPRVVTAWLGLASVVTVRKRSIDAGLATFVTAGQAARALQYRWLYGRTRELLMQTPPARERRRFRRADAQLEIDTVLATAGPGTRVSMRSDAVDRVLDHYSLPPADADPGSLRFDFSIEQHAELGAHLIVSATSDLLHSPIGYGFAPLDALLATRMIESMRLPLSAELANALRRVLYALAQMVIDLPQVVSLHLMLALNEAGGLVRLGDGRVELDSNLPSDARSRLVLAPYPEQLQRHAVVRNGNAYLLRPIRPEDEPALVALLESLRPEDIRLRFFASIRYFSHEMAARMTQIDYDRELILVALPAGDDTRLCAVAHLVSDPYGEEAEFAVLVHHDHTGTGLGHRLMDELLAHARRQGLRRVHGDVLRENQPMLQLARRMGFRVDRSNEEPDTVRVVIDLPAA</sequence>
<dbReference type="PANTHER" id="PTHR42793">
    <property type="entry name" value="COA BINDING DOMAIN CONTAINING PROTEIN"/>
    <property type="match status" value="1"/>
</dbReference>
<proteinExistence type="predicted"/>
<dbReference type="Pfam" id="PF13607">
    <property type="entry name" value="Succ_CoA_lig"/>
    <property type="match status" value="1"/>
</dbReference>
<dbReference type="GO" id="GO:0016747">
    <property type="term" value="F:acyltransferase activity, transferring groups other than amino-acyl groups"/>
    <property type="evidence" value="ECO:0007669"/>
    <property type="project" value="InterPro"/>
</dbReference>
<dbReference type="AlphaFoldDB" id="I8TB50"/>
<dbReference type="PROSITE" id="PS51186">
    <property type="entry name" value="GNAT"/>
    <property type="match status" value="1"/>
</dbReference>
<feature type="domain" description="N-acetyltransferase" evidence="1">
    <location>
        <begin position="616"/>
        <end position="771"/>
    </location>
</feature>
<dbReference type="STRING" id="1172194.WQQ_11320"/>
<dbReference type="Gene3D" id="3.40.50.261">
    <property type="entry name" value="Succinyl-CoA synthetase domains"/>
    <property type="match status" value="2"/>
</dbReference>
<dbReference type="CDD" id="cd04301">
    <property type="entry name" value="NAT_SF"/>
    <property type="match status" value="1"/>
</dbReference>
<evidence type="ECO:0000313" key="2">
    <source>
        <dbReference type="EMBL" id="EIT70995.1"/>
    </source>
</evidence>
<keyword evidence="3" id="KW-1185">Reference proteome</keyword>
<dbReference type="PATRIC" id="fig|1172194.4.peg.1087"/>
<dbReference type="InterPro" id="IPR016102">
    <property type="entry name" value="Succinyl-CoA_synth-like"/>
</dbReference>
<evidence type="ECO:0000313" key="3">
    <source>
        <dbReference type="Proteomes" id="UP000003704"/>
    </source>
</evidence>
<dbReference type="InterPro" id="IPR000182">
    <property type="entry name" value="GNAT_dom"/>
</dbReference>
<dbReference type="Proteomes" id="UP000003704">
    <property type="component" value="Unassembled WGS sequence"/>
</dbReference>
<name>I8TB50_9GAMM</name>
<dbReference type="OrthoDB" id="9807426at2"/>
<dbReference type="PANTHER" id="PTHR42793:SF1">
    <property type="entry name" value="PEPTIDYL-LYSINE N-ACETYLTRANSFERASE PATZ"/>
    <property type="match status" value="1"/>
</dbReference>
<dbReference type="InterPro" id="IPR016181">
    <property type="entry name" value="Acyl_CoA_acyltransferase"/>
</dbReference>
<reference evidence="2 3" key="1">
    <citation type="journal article" date="2012" name="J. Bacteriol.">
        <title>Genome Sequence of n-Alkane-Degrading Hydrocarboniphaga effusa Strain AP103T (ATCC BAA-332T).</title>
        <authorList>
            <person name="Chang H.K."/>
            <person name="Zylstra G.J."/>
            <person name="Chae J.C."/>
        </authorList>
    </citation>
    <scope>NUCLEOTIDE SEQUENCE [LARGE SCALE GENOMIC DNA]</scope>
    <source>
        <strain evidence="2 3">AP103</strain>
    </source>
</reference>
<accession>I8TB50</accession>
<evidence type="ECO:0000259" key="1">
    <source>
        <dbReference type="PROSITE" id="PS51186"/>
    </source>
</evidence>
<comment type="caution">
    <text evidence="2">The sequence shown here is derived from an EMBL/GenBank/DDBJ whole genome shotgun (WGS) entry which is preliminary data.</text>
</comment>
<organism evidence="2 3">
    <name type="scientific">Hydrocarboniphaga effusa AP103</name>
    <dbReference type="NCBI Taxonomy" id="1172194"/>
    <lineage>
        <taxon>Bacteria</taxon>
        <taxon>Pseudomonadati</taxon>
        <taxon>Pseudomonadota</taxon>
        <taxon>Gammaproteobacteria</taxon>
        <taxon>Nevskiales</taxon>
        <taxon>Nevskiaceae</taxon>
        <taxon>Hydrocarboniphaga</taxon>
    </lineage>
</organism>